<feature type="binding site" evidence="4">
    <location>
        <begin position="137"/>
        <end position="145"/>
    </location>
    <ligand>
        <name>ATP</name>
        <dbReference type="ChEBI" id="CHEBI:30616"/>
    </ligand>
</feature>
<comment type="catalytic activity">
    <reaction evidence="5">
        <text>(6S)-5-formyl-5,6,7,8-tetrahydrofolate + ATP = (6R)-5,10-methenyltetrahydrofolate + ADP + phosphate</text>
        <dbReference type="Rhea" id="RHEA:10488"/>
        <dbReference type="ChEBI" id="CHEBI:30616"/>
        <dbReference type="ChEBI" id="CHEBI:43474"/>
        <dbReference type="ChEBI" id="CHEBI:57455"/>
        <dbReference type="ChEBI" id="CHEBI:57457"/>
        <dbReference type="ChEBI" id="CHEBI:456216"/>
        <dbReference type="EC" id="6.3.3.2"/>
    </reaction>
</comment>
<dbReference type="InterPro" id="IPR002698">
    <property type="entry name" value="FTHF_cligase"/>
</dbReference>
<dbReference type="NCBIfam" id="TIGR02727">
    <property type="entry name" value="MTHFS_bact"/>
    <property type="match status" value="1"/>
</dbReference>
<accession>A0A840I7C5</accession>
<dbReference type="InterPro" id="IPR024185">
    <property type="entry name" value="FTHF_cligase-like_sf"/>
</dbReference>
<keyword evidence="5" id="KW-0479">Metal-binding</keyword>
<dbReference type="Gene3D" id="3.40.50.10420">
    <property type="entry name" value="NagB/RpiA/CoA transferase-like"/>
    <property type="match status" value="1"/>
</dbReference>
<dbReference type="Pfam" id="PF01812">
    <property type="entry name" value="5-FTHF_cyc-lig"/>
    <property type="match status" value="1"/>
</dbReference>
<reference evidence="6 7" key="1">
    <citation type="submission" date="2020-08" db="EMBL/GenBank/DDBJ databases">
        <title>Genomic Encyclopedia of Type Strains, Phase IV (KMG-IV): sequencing the most valuable type-strain genomes for metagenomic binning, comparative biology and taxonomic classification.</title>
        <authorList>
            <person name="Goeker M."/>
        </authorList>
    </citation>
    <scope>NUCLEOTIDE SEQUENCE [LARGE SCALE GENOMIC DNA]</scope>
    <source>
        <strain evidence="6 7">DSM 102850</strain>
    </source>
</reference>
<proteinExistence type="inferred from homology"/>
<dbReference type="EMBL" id="JACHOB010000006">
    <property type="protein sequence ID" value="MBB4660153.1"/>
    <property type="molecule type" value="Genomic_DNA"/>
</dbReference>
<dbReference type="GO" id="GO:0005524">
    <property type="term" value="F:ATP binding"/>
    <property type="evidence" value="ECO:0007669"/>
    <property type="project" value="UniProtKB-KW"/>
</dbReference>
<comment type="caution">
    <text evidence="6">The sequence shown here is derived from an EMBL/GenBank/DDBJ whole genome shotgun (WGS) entry which is preliminary data.</text>
</comment>
<dbReference type="RefSeq" id="WP_183819446.1">
    <property type="nucleotide sequence ID" value="NZ_JACHOB010000006.1"/>
</dbReference>
<keyword evidence="3 4" id="KW-0067">ATP-binding</keyword>
<name>A0A840I7C5_9PROT</name>
<dbReference type="PANTHER" id="PTHR23407">
    <property type="entry name" value="ATPASE INHIBITOR/5-FORMYLTETRAHYDROFOLATE CYCLO-LIGASE"/>
    <property type="match status" value="1"/>
</dbReference>
<dbReference type="SUPFAM" id="SSF100950">
    <property type="entry name" value="NagB/RpiA/CoA transferase-like"/>
    <property type="match status" value="1"/>
</dbReference>
<comment type="similarity">
    <text evidence="1 5">Belongs to the 5-formyltetrahydrofolate cyclo-ligase family.</text>
</comment>
<evidence type="ECO:0000256" key="2">
    <source>
        <dbReference type="ARBA" id="ARBA00022741"/>
    </source>
</evidence>
<evidence type="ECO:0000256" key="1">
    <source>
        <dbReference type="ARBA" id="ARBA00010638"/>
    </source>
</evidence>
<dbReference type="EC" id="6.3.3.2" evidence="5"/>
<dbReference type="GO" id="GO:0030272">
    <property type="term" value="F:5-formyltetrahydrofolate cyclo-ligase activity"/>
    <property type="evidence" value="ECO:0007669"/>
    <property type="project" value="UniProtKB-EC"/>
</dbReference>
<dbReference type="Proteomes" id="UP000563524">
    <property type="component" value="Unassembled WGS sequence"/>
</dbReference>
<dbReference type="AlphaFoldDB" id="A0A840I7C5"/>
<dbReference type="GO" id="GO:0009396">
    <property type="term" value="P:folic acid-containing compound biosynthetic process"/>
    <property type="evidence" value="ECO:0007669"/>
    <property type="project" value="TreeGrafter"/>
</dbReference>
<keyword evidence="6" id="KW-0436">Ligase</keyword>
<organism evidence="6 7">
    <name type="scientific">Parvularcula dongshanensis</name>
    <dbReference type="NCBI Taxonomy" id="1173995"/>
    <lineage>
        <taxon>Bacteria</taxon>
        <taxon>Pseudomonadati</taxon>
        <taxon>Pseudomonadota</taxon>
        <taxon>Alphaproteobacteria</taxon>
        <taxon>Parvularculales</taxon>
        <taxon>Parvularculaceae</taxon>
        <taxon>Parvularcula</taxon>
    </lineage>
</organism>
<evidence type="ECO:0000256" key="3">
    <source>
        <dbReference type="ARBA" id="ARBA00022840"/>
    </source>
</evidence>
<comment type="cofactor">
    <cofactor evidence="5">
        <name>Mg(2+)</name>
        <dbReference type="ChEBI" id="CHEBI:18420"/>
    </cofactor>
</comment>
<evidence type="ECO:0000256" key="5">
    <source>
        <dbReference type="RuleBase" id="RU361279"/>
    </source>
</evidence>
<keyword evidence="5" id="KW-0460">Magnesium</keyword>
<feature type="binding site" evidence="4">
    <location>
        <begin position="11"/>
        <end position="15"/>
    </location>
    <ligand>
        <name>ATP</name>
        <dbReference type="ChEBI" id="CHEBI:30616"/>
    </ligand>
</feature>
<dbReference type="GO" id="GO:0046872">
    <property type="term" value="F:metal ion binding"/>
    <property type="evidence" value="ECO:0007669"/>
    <property type="project" value="UniProtKB-KW"/>
</dbReference>
<evidence type="ECO:0000313" key="7">
    <source>
        <dbReference type="Proteomes" id="UP000563524"/>
    </source>
</evidence>
<dbReference type="PANTHER" id="PTHR23407:SF1">
    <property type="entry name" value="5-FORMYLTETRAHYDROFOLATE CYCLO-LIGASE"/>
    <property type="match status" value="1"/>
</dbReference>
<feature type="binding site" evidence="4">
    <location>
        <position position="61"/>
    </location>
    <ligand>
        <name>substrate</name>
    </ligand>
</feature>
<dbReference type="InterPro" id="IPR037171">
    <property type="entry name" value="NagB/RpiA_transferase-like"/>
</dbReference>
<evidence type="ECO:0000256" key="4">
    <source>
        <dbReference type="PIRSR" id="PIRSR006806-1"/>
    </source>
</evidence>
<dbReference type="PIRSF" id="PIRSF006806">
    <property type="entry name" value="FTHF_cligase"/>
    <property type="match status" value="1"/>
</dbReference>
<sequence length="198" mass="21363">MLAPVPLLDWKAVFRKRAKKTRARAALAQPGAAKFAANHFLTALDPQAGSTVALYSPLGDELDTAPLAQALAERGVAVALPVVAAKGQPLTFRLFEVDKPLIEGAYGVREPGPDAPERRPDIVVTPLLAARRADGARLGMGGGYYDRTLAALREDGAVVAVGYGYGDQLTDRFPVAPHDQFLDWFVSERGAVRFDRRR</sequence>
<evidence type="ECO:0000313" key="6">
    <source>
        <dbReference type="EMBL" id="MBB4660153.1"/>
    </source>
</evidence>
<keyword evidence="2 4" id="KW-0547">Nucleotide-binding</keyword>
<keyword evidence="7" id="KW-1185">Reference proteome</keyword>
<dbReference type="GO" id="GO:0035999">
    <property type="term" value="P:tetrahydrofolate interconversion"/>
    <property type="evidence" value="ECO:0007669"/>
    <property type="project" value="TreeGrafter"/>
</dbReference>
<gene>
    <name evidence="6" type="ORF">GGQ59_002697</name>
</gene>
<protein>
    <recommendedName>
        <fullName evidence="5">5-formyltetrahydrofolate cyclo-ligase</fullName>
        <ecNumber evidence="5">6.3.3.2</ecNumber>
    </recommendedName>
</protein>